<gene>
    <name evidence="5" type="ORF">EW640_09490</name>
</gene>
<dbReference type="GO" id="GO:0016832">
    <property type="term" value="F:aldehyde-lyase activity"/>
    <property type="evidence" value="ECO:0007669"/>
    <property type="project" value="TreeGrafter"/>
</dbReference>
<organism evidence="5 6">
    <name type="scientific">Brevibacterium luteolum</name>
    <dbReference type="NCBI Taxonomy" id="199591"/>
    <lineage>
        <taxon>Bacteria</taxon>
        <taxon>Bacillati</taxon>
        <taxon>Actinomycetota</taxon>
        <taxon>Actinomycetes</taxon>
        <taxon>Micrococcales</taxon>
        <taxon>Brevibacteriaceae</taxon>
        <taxon>Brevibacterium</taxon>
    </lineage>
</organism>
<dbReference type="RefSeq" id="WP_165883885.1">
    <property type="nucleotide sequence ID" value="NZ_CP035810.1"/>
</dbReference>
<dbReference type="Pfam" id="PF03328">
    <property type="entry name" value="HpcH_HpaI"/>
    <property type="match status" value="1"/>
</dbReference>
<sequence length="286" mass="29030">MPLRLNPTFAAELQQATGASGASDAQATGASGAGTAAGRTLYGGWVSSGSPTMAEIMAGAGLDWLLIDMEHTPNSLEAVLHQLYAVSAYPTTPVVRVPVADATIIKQVLDLGAQNILVPMVSTRAEAEAVAAAAQYPPAGVRGVGSALARSARWNRVPNYLTEAAEHVSVFVQIETSTGVENAAAIASTPGIDGVFVGPSDLAASMGLLGQQTHPDVVAAVRSVLDEVRAAGMFAGVNAFDPDTARAYAEAGAQFILVGADVAIVARGAEKLAADFIGNAADFTGN</sequence>
<dbReference type="InterPro" id="IPR015813">
    <property type="entry name" value="Pyrv/PenolPyrv_kinase-like_dom"/>
</dbReference>
<dbReference type="Proteomes" id="UP000501518">
    <property type="component" value="Chromosome"/>
</dbReference>
<reference evidence="5 6" key="1">
    <citation type="submission" date="2019-02" db="EMBL/GenBank/DDBJ databases">
        <title>Complete Genome Sequence and Methylome Analysis of Brevibacterium luteolum NEB1784.</title>
        <authorList>
            <person name="Fomenkov A."/>
            <person name="Roberts R.J."/>
        </authorList>
    </citation>
    <scope>NUCLEOTIDE SEQUENCE [LARGE SCALE GENOMIC DNA]</scope>
    <source>
        <strain evidence="5 6">NEB1784</strain>
    </source>
</reference>
<keyword evidence="2" id="KW-0479">Metal-binding</keyword>
<dbReference type="EMBL" id="CP035810">
    <property type="protein sequence ID" value="QIN29481.1"/>
    <property type="molecule type" value="Genomic_DNA"/>
</dbReference>
<dbReference type="GO" id="GO:0046872">
    <property type="term" value="F:metal ion binding"/>
    <property type="evidence" value="ECO:0007669"/>
    <property type="project" value="UniProtKB-KW"/>
</dbReference>
<dbReference type="PANTHER" id="PTHR30502:SF0">
    <property type="entry name" value="PHOSPHOENOLPYRUVATE CARBOXYLASE FAMILY PROTEIN"/>
    <property type="match status" value="1"/>
</dbReference>
<dbReference type="PANTHER" id="PTHR30502">
    <property type="entry name" value="2-KETO-3-DEOXY-L-RHAMNONATE ALDOLASE"/>
    <property type="match status" value="1"/>
</dbReference>
<feature type="domain" description="HpcH/HpaI aldolase/citrate lyase" evidence="4">
    <location>
        <begin position="43"/>
        <end position="265"/>
    </location>
</feature>
<dbReference type="InterPro" id="IPR005000">
    <property type="entry name" value="Aldolase/citrate-lyase_domain"/>
</dbReference>
<dbReference type="SUPFAM" id="SSF51621">
    <property type="entry name" value="Phosphoenolpyruvate/pyruvate domain"/>
    <property type="match status" value="1"/>
</dbReference>
<evidence type="ECO:0000256" key="2">
    <source>
        <dbReference type="ARBA" id="ARBA00022723"/>
    </source>
</evidence>
<dbReference type="AlphaFoldDB" id="A0A6G8KXX8"/>
<dbReference type="InterPro" id="IPR040442">
    <property type="entry name" value="Pyrv_kinase-like_dom_sf"/>
</dbReference>
<proteinExistence type="inferred from homology"/>
<evidence type="ECO:0000256" key="3">
    <source>
        <dbReference type="ARBA" id="ARBA00023239"/>
    </source>
</evidence>
<dbReference type="KEGG" id="blut:EW640_09490"/>
<keyword evidence="3" id="KW-0456">Lyase</keyword>
<protein>
    <submittedName>
        <fullName evidence="5">2-dehydro-3-deoxyglucarate aldolase</fullName>
    </submittedName>
</protein>
<comment type="similarity">
    <text evidence="1">Belongs to the HpcH/HpaI aldolase family.</text>
</comment>
<dbReference type="FunFam" id="3.20.20.60:FF:000004">
    <property type="entry name" value="5-keto-4-deoxy-D-glucarate aldolase"/>
    <property type="match status" value="1"/>
</dbReference>
<dbReference type="InterPro" id="IPR050251">
    <property type="entry name" value="HpcH-HpaI_aldolase"/>
</dbReference>
<name>A0A6G8KXX8_9MICO</name>
<evidence type="ECO:0000313" key="5">
    <source>
        <dbReference type="EMBL" id="QIN29481.1"/>
    </source>
</evidence>
<evidence type="ECO:0000313" key="6">
    <source>
        <dbReference type="Proteomes" id="UP000501518"/>
    </source>
</evidence>
<accession>A0A6G8KXX8</accession>
<dbReference type="GO" id="GO:0005737">
    <property type="term" value="C:cytoplasm"/>
    <property type="evidence" value="ECO:0007669"/>
    <property type="project" value="UniProtKB-ARBA"/>
</dbReference>
<dbReference type="Gene3D" id="3.20.20.60">
    <property type="entry name" value="Phosphoenolpyruvate-binding domains"/>
    <property type="match status" value="1"/>
</dbReference>
<evidence type="ECO:0000256" key="1">
    <source>
        <dbReference type="ARBA" id="ARBA00005568"/>
    </source>
</evidence>
<evidence type="ECO:0000259" key="4">
    <source>
        <dbReference type="Pfam" id="PF03328"/>
    </source>
</evidence>